<dbReference type="AlphaFoldDB" id="A0A0V0HLF5"/>
<feature type="region of interest" description="Disordered" evidence="1">
    <location>
        <begin position="82"/>
        <end position="133"/>
    </location>
</feature>
<protein>
    <submittedName>
        <fullName evidence="2">Putative ovule protein</fullName>
    </submittedName>
</protein>
<evidence type="ECO:0000256" key="1">
    <source>
        <dbReference type="SAM" id="MobiDB-lite"/>
    </source>
</evidence>
<organism evidence="2">
    <name type="scientific">Solanum chacoense</name>
    <name type="common">Chaco potato</name>
    <dbReference type="NCBI Taxonomy" id="4108"/>
    <lineage>
        <taxon>Eukaryota</taxon>
        <taxon>Viridiplantae</taxon>
        <taxon>Streptophyta</taxon>
        <taxon>Embryophyta</taxon>
        <taxon>Tracheophyta</taxon>
        <taxon>Spermatophyta</taxon>
        <taxon>Magnoliopsida</taxon>
        <taxon>eudicotyledons</taxon>
        <taxon>Gunneridae</taxon>
        <taxon>Pentapetalae</taxon>
        <taxon>asterids</taxon>
        <taxon>lamiids</taxon>
        <taxon>Solanales</taxon>
        <taxon>Solanaceae</taxon>
        <taxon>Solanoideae</taxon>
        <taxon>Solaneae</taxon>
        <taxon>Solanum</taxon>
    </lineage>
</organism>
<evidence type="ECO:0000313" key="2">
    <source>
        <dbReference type="EMBL" id="JAP21246.1"/>
    </source>
</evidence>
<feature type="compositionally biased region" description="Low complexity" evidence="1">
    <location>
        <begin position="82"/>
        <end position="104"/>
    </location>
</feature>
<feature type="compositionally biased region" description="Polar residues" evidence="1">
    <location>
        <begin position="110"/>
        <end position="129"/>
    </location>
</feature>
<feature type="non-terminal residue" evidence="2">
    <location>
        <position position="234"/>
    </location>
</feature>
<sequence length="234" mass="25746">MVSEPPGPSTLPVLASPPELQSLQDDIRMVRSQLSVFVEDVGKRFETLELNQSQFQVQLGEICETNKKLEFIISNMALQNSPSSPLTTLTDLTPQATPTGATGTRVRLETGQNSTGKPPIVSSSPQMVGSQPPFTPSVFEVGRGFSFPPAPIFSSPPLFRNPMYSSAPGILPTPIMHTESTAQPRTLKPKINFPEFDGCNPRSWLRKCEKFFELYNISEHEKLGYASVHLGDRV</sequence>
<name>A0A0V0HLF5_SOLCH</name>
<accession>A0A0V0HLF5</accession>
<proteinExistence type="predicted"/>
<dbReference type="EMBL" id="GEDG01017912">
    <property type="protein sequence ID" value="JAP21246.1"/>
    <property type="molecule type" value="Transcribed_RNA"/>
</dbReference>
<reference evidence="2" key="1">
    <citation type="submission" date="2015-12" db="EMBL/GenBank/DDBJ databases">
        <title>Gene expression during late stages of embryo sac development: a critical building block for successful pollen-pistil interactions.</title>
        <authorList>
            <person name="Liu Y."/>
            <person name="Joly V."/>
            <person name="Sabar M."/>
            <person name="Matton D.P."/>
        </authorList>
    </citation>
    <scope>NUCLEOTIDE SEQUENCE</scope>
</reference>